<reference evidence="1 2" key="1">
    <citation type="submission" date="2017-05" db="EMBL/GenBank/DDBJ databases">
        <title>The Genome Sequence of Enterococcus sp. 8G7_MSG3316.</title>
        <authorList>
            <consortium name="The Broad Institute Genomics Platform"/>
            <consortium name="The Broad Institute Genomic Center for Infectious Diseases"/>
            <person name="Earl A."/>
            <person name="Manson A."/>
            <person name="Schwartman J."/>
            <person name="Gilmore M."/>
            <person name="Abouelleil A."/>
            <person name="Cao P."/>
            <person name="Chapman S."/>
            <person name="Cusick C."/>
            <person name="Shea T."/>
            <person name="Young S."/>
            <person name="Neafsey D."/>
            <person name="Nusbaum C."/>
            <person name="Birren B."/>
        </authorList>
    </citation>
    <scope>NUCLEOTIDE SEQUENCE [LARGE SCALE GENOMIC DNA]</scope>
    <source>
        <strain evidence="1 2">8G7_MSG3316</strain>
    </source>
</reference>
<dbReference type="Proteomes" id="UP000195043">
    <property type="component" value="Unassembled WGS sequence"/>
</dbReference>
<comment type="caution">
    <text evidence="1">The sequence shown here is derived from an EMBL/GenBank/DDBJ whole genome shotgun (WGS) entry which is preliminary data.</text>
</comment>
<dbReference type="EMBL" id="NGKU01000001">
    <property type="protein sequence ID" value="OTN76358.1"/>
    <property type="molecule type" value="Genomic_DNA"/>
</dbReference>
<keyword evidence="2" id="KW-1185">Reference proteome</keyword>
<gene>
    <name evidence="1" type="ORF">A5886_001435</name>
</gene>
<evidence type="ECO:0000313" key="2">
    <source>
        <dbReference type="Proteomes" id="UP000195043"/>
    </source>
</evidence>
<organism evidence="1 2">
    <name type="scientific">Candidatus Enterococcus testudinis</name>
    <dbReference type="NCBI Taxonomy" id="1834191"/>
    <lineage>
        <taxon>Bacteria</taxon>
        <taxon>Bacillati</taxon>
        <taxon>Bacillota</taxon>
        <taxon>Bacilli</taxon>
        <taxon>Lactobacillales</taxon>
        <taxon>Enterococcaceae</taxon>
        <taxon>Enterococcus</taxon>
    </lineage>
</organism>
<dbReference type="Gene3D" id="3.40.50.1820">
    <property type="entry name" value="alpha/beta hydrolase"/>
    <property type="match status" value="1"/>
</dbReference>
<dbReference type="SUPFAM" id="SSF53474">
    <property type="entry name" value="alpha/beta-Hydrolases"/>
    <property type="match status" value="1"/>
</dbReference>
<protein>
    <submittedName>
        <fullName evidence="1">Uncharacterized protein</fullName>
    </submittedName>
</protein>
<name>A0A242A5P5_9ENTE</name>
<dbReference type="RefSeq" id="WP_179189992.1">
    <property type="nucleotide sequence ID" value="NZ_NGKU01000001.1"/>
</dbReference>
<evidence type="ECO:0000313" key="1">
    <source>
        <dbReference type="EMBL" id="OTN76358.1"/>
    </source>
</evidence>
<dbReference type="InterPro" id="IPR029058">
    <property type="entry name" value="AB_hydrolase_fold"/>
</dbReference>
<dbReference type="STRING" id="1834191.A5886_001435"/>
<dbReference type="AlphaFoldDB" id="A0A242A5P5"/>
<proteinExistence type="predicted"/>
<accession>A0A242A5P5</accession>
<sequence>MKRAIVYLPADYDSQKKYNVLYLMHGGWGNETTTLGTPTASTEFRVLLTI</sequence>